<gene>
    <name evidence="2" type="ORF">GA0074695_2919</name>
</gene>
<dbReference type="Gene3D" id="3.10.180.10">
    <property type="entry name" value="2,3-Dihydroxybiphenyl 1,2-Dioxygenase, domain 1"/>
    <property type="match status" value="1"/>
</dbReference>
<proteinExistence type="predicted"/>
<keyword evidence="3" id="KW-1185">Reference proteome</keyword>
<dbReference type="RefSeq" id="WP_197698453.1">
    <property type="nucleotide sequence ID" value="NZ_LT607411.1"/>
</dbReference>
<dbReference type="InterPro" id="IPR004360">
    <property type="entry name" value="Glyas_Fos-R_dOase_dom"/>
</dbReference>
<dbReference type="EMBL" id="LT607411">
    <property type="protein sequence ID" value="SCF02221.1"/>
    <property type="molecule type" value="Genomic_DNA"/>
</dbReference>
<evidence type="ECO:0000313" key="2">
    <source>
        <dbReference type="EMBL" id="SCF02221.1"/>
    </source>
</evidence>
<organism evidence="2 3">
    <name type="scientific">Micromonospora viridifaciens</name>
    <dbReference type="NCBI Taxonomy" id="1881"/>
    <lineage>
        <taxon>Bacteria</taxon>
        <taxon>Bacillati</taxon>
        <taxon>Actinomycetota</taxon>
        <taxon>Actinomycetes</taxon>
        <taxon>Micromonosporales</taxon>
        <taxon>Micromonosporaceae</taxon>
        <taxon>Micromonospora</taxon>
    </lineage>
</organism>
<dbReference type="Proteomes" id="UP000198242">
    <property type="component" value="Chromosome I"/>
</dbReference>
<dbReference type="InterPro" id="IPR037523">
    <property type="entry name" value="VOC_core"/>
</dbReference>
<dbReference type="SUPFAM" id="SSF54593">
    <property type="entry name" value="Glyoxalase/Bleomycin resistance protein/Dihydroxybiphenyl dioxygenase"/>
    <property type="match status" value="1"/>
</dbReference>
<dbReference type="Pfam" id="PF00903">
    <property type="entry name" value="Glyoxalase"/>
    <property type="match status" value="1"/>
</dbReference>
<feature type="domain" description="VOC" evidence="1">
    <location>
        <begin position="18"/>
        <end position="160"/>
    </location>
</feature>
<evidence type="ECO:0000259" key="1">
    <source>
        <dbReference type="PROSITE" id="PS51819"/>
    </source>
</evidence>
<dbReference type="CDD" id="cd06587">
    <property type="entry name" value="VOC"/>
    <property type="match status" value="1"/>
</dbReference>
<dbReference type="InterPro" id="IPR029068">
    <property type="entry name" value="Glyas_Bleomycin-R_OHBP_Dase"/>
</dbReference>
<name>A0A1C4X275_MICVI</name>
<evidence type="ECO:0000313" key="3">
    <source>
        <dbReference type="Proteomes" id="UP000198242"/>
    </source>
</evidence>
<dbReference type="PROSITE" id="PS51819">
    <property type="entry name" value="VOC"/>
    <property type="match status" value="1"/>
</dbReference>
<dbReference type="AlphaFoldDB" id="A0A1C4X275"/>
<protein>
    <recommendedName>
        <fullName evidence="1">VOC domain-containing protein</fullName>
    </recommendedName>
</protein>
<accession>A0A1C4X275</accession>
<reference evidence="3" key="1">
    <citation type="submission" date="2016-06" db="EMBL/GenBank/DDBJ databases">
        <authorList>
            <person name="Varghese N."/>
            <person name="Submissions Spin"/>
        </authorList>
    </citation>
    <scope>NUCLEOTIDE SEQUENCE [LARGE SCALE GENOMIC DNA]</scope>
    <source>
        <strain evidence="3">DSM 43909</strain>
    </source>
</reference>
<sequence>MCQNKWESDDEWWTEMVRFHHVGVQTDDLGNCLNWYLDFFEAERTWQLDRFSELTLSRLPGIAELTEVKVGSIRFHLFDRNAHDRQQPPASGYQFQHVCLAVDTAEELHELRRRWLDLYGSGKYAFARPDQPSEIVTDDDGIQSLYLLDVNGLEFEFTYVPGSARV</sequence>